<reference evidence="3" key="2">
    <citation type="journal article" date="2013" name="PLoS Genet.">
        <title>Comparative genome structure, secondary metabolite, and effector coding capacity across Cochliobolus pathogens.</title>
        <authorList>
            <person name="Condon B.J."/>
            <person name="Leng Y."/>
            <person name="Wu D."/>
            <person name="Bushley K.E."/>
            <person name="Ohm R.A."/>
            <person name="Otillar R."/>
            <person name="Martin J."/>
            <person name="Schackwitz W."/>
            <person name="Grimwood J."/>
            <person name="MohdZainudin N."/>
            <person name="Xue C."/>
            <person name="Wang R."/>
            <person name="Manning V.A."/>
            <person name="Dhillon B."/>
            <person name="Tu Z.J."/>
            <person name="Steffenson B.J."/>
            <person name="Salamov A."/>
            <person name="Sun H."/>
            <person name="Lowry S."/>
            <person name="LaButti K."/>
            <person name="Han J."/>
            <person name="Copeland A."/>
            <person name="Lindquist E."/>
            <person name="Barry K."/>
            <person name="Schmutz J."/>
            <person name="Baker S.E."/>
            <person name="Ciuffetti L.M."/>
            <person name="Grigoriev I.V."/>
            <person name="Zhong S."/>
            <person name="Turgeon B.G."/>
        </authorList>
    </citation>
    <scope>NUCLEOTIDE SEQUENCE [LARGE SCALE GENOMIC DNA]</scope>
    <source>
        <strain evidence="3">C4 / ATCC 48331 / race T</strain>
    </source>
</reference>
<evidence type="ECO:0000313" key="2">
    <source>
        <dbReference type="EMBL" id="ENI03109.1"/>
    </source>
</evidence>
<dbReference type="EMBL" id="KB733461">
    <property type="protein sequence ID" value="ENI03109.1"/>
    <property type="molecule type" value="Genomic_DNA"/>
</dbReference>
<gene>
    <name evidence="2" type="ORF">COCC4DRAFT_200600</name>
</gene>
<name>N4WRJ8_COCH4</name>
<dbReference type="AlphaFoldDB" id="N4WRJ8"/>
<accession>N4WRJ8</accession>
<evidence type="ECO:0000256" key="1">
    <source>
        <dbReference type="SAM" id="MobiDB-lite"/>
    </source>
</evidence>
<feature type="compositionally biased region" description="Low complexity" evidence="1">
    <location>
        <begin position="67"/>
        <end position="77"/>
    </location>
</feature>
<feature type="non-terminal residue" evidence="2">
    <location>
        <position position="1"/>
    </location>
</feature>
<reference evidence="2 3" key="1">
    <citation type="journal article" date="2012" name="PLoS Pathog.">
        <title>Diverse lifestyles and strategies of plant pathogenesis encoded in the genomes of eighteen Dothideomycetes fungi.</title>
        <authorList>
            <person name="Ohm R.A."/>
            <person name="Feau N."/>
            <person name="Henrissat B."/>
            <person name="Schoch C.L."/>
            <person name="Horwitz B.A."/>
            <person name="Barry K.W."/>
            <person name="Condon B.J."/>
            <person name="Copeland A.C."/>
            <person name="Dhillon B."/>
            <person name="Glaser F."/>
            <person name="Hesse C.N."/>
            <person name="Kosti I."/>
            <person name="LaButti K."/>
            <person name="Lindquist E.A."/>
            <person name="Lucas S."/>
            <person name="Salamov A.A."/>
            <person name="Bradshaw R.E."/>
            <person name="Ciuffetti L."/>
            <person name="Hamelin R.C."/>
            <person name="Kema G.H.J."/>
            <person name="Lawrence C."/>
            <person name="Scott J.A."/>
            <person name="Spatafora J.W."/>
            <person name="Turgeon B.G."/>
            <person name="de Wit P.J.G.M."/>
            <person name="Zhong S."/>
            <person name="Goodwin S.B."/>
            <person name="Grigoriev I.V."/>
        </authorList>
    </citation>
    <scope>NUCLEOTIDE SEQUENCE [LARGE SCALE GENOMIC DNA]</scope>
    <source>
        <strain evidence="3">C4 / ATCC 48331 / race T</strain>
    </source>
</reference>
<keyword evidence="3" id="KW-1185">Reference proteome</keyword>
<sequence>ALPLEDQPENTQCCFTARASLLYSFTPSNCKPNISKSSKTQSPSSPISDLSAQPYPKAPLTTALQPTTSSSTSGSTP</sequence>
<evidence type="ECO:0000313" key="3">
    <source>
        <dbReference type="Proteomes" id="UP000012338"/>
    </source>
</evidence>
<dbReference type="Proteomes" id="UP000012338">
    <property type="component" value="Unassembled WGS sequence"/>
</dbReference>
<dbReference type="HOGENOM" id="CLU_2644611_0_0_1"/>
<organism evidence="2 3">
    <name type="scientific">Cochliobolus heterostrophus (strain C4 / ATCC 48331 / race T)</name>
    <name type="common">Southern corn leaf blight fungus</name>
    <name type="synonym">Bipolaris maydis</name>
    <dbReference type="NCBI Taxonomy" id="665024"/>
    <lineage>
        <taxon>Eukaryota</taxon>
        <taxon>Fungi</taxon>
        <taxon>Dikarya</taxon>
        <taxon>Ascomycota</taxon>
        <taxon>Pezizomycotina</taxon>
        <taxon>Dothideomycetes</taxon>
        <taxon>Pleosporomycetidae</taxon>
        <taxon>Pleosporales</taxon>
        <taxon>Pleosporineae</taxon>
        <taxon>Pleosporaceae</taxon>
        <taxon>Bipolaris</taxon>
    </lineage>
</organism>
<feature type="compositionally biased region" description="Low complexity" evidence="1">
    <location>
        <begin position="34"/>
        <end position="48"/>
    </location>
</feature>
<protein>
    <submittedName>
        <fullName evidence="2">Uncharacterized protein</fullName>
    </submittedName>
</protein>
<feature type="region of interest" description="Disordered" evidence="1">
    <location>
        <begin position="33"/>
        <end position="77"/>
    </location>
</feature>
<proteinExistence type="predicted"/>